<dbReference type="AlphaFoldDB" id="A0A8R7TTJ6"/>
<keyword evidence="3" id="KW-1185">Reference proteome</keyword>
<reference evidence="2" key="3">
    <citation type="submission" date="2022-06" db="UniProtKB">
        <authorList>
            <consortium name="EnsemblPlants"/>
        </authorList>
    </citation>
    <scope>IDENTIFICATION</scope>
</reference>
<feature type="region of interest" description="Disordered" evidence="1">
    <location>
        <begin position="1"/>
        <end position="50"/>
    </location>
</feature>
<evidence type="ECO:0000256" key="1">
    <source>
        <dbReference type="SAM" id="MobiDB-lite"/>
    </source>
</evidence>
<sequence>NQGKRPADIKSNEEEQVGGDNEADVTQDEQTKKKRRKVTENEGPRNRSSHVKLFKLNKDIVEDQKTLIRGIDFGGLLNITATGMPDALSQWIMKDYDPEKSQIVIPDRGKIPVDAASVRRTWGLPNSDRRVCFEMNPNVIREFNSIFKIK</sequence>
<organism evidence="2 3">
    <name type="scientific">Triticum urartu</name>
    <name type="common">Red wild einkorn</name>
    <name type="synonym">Crithodium urartu</name>
    <dbReference type="NCBI Taxonomy" id="4572"/>
    <lineage>
        <taxon>Eukaryota</taxon>
        <taxon>Viridiplantae</taxon>
        <taxon>Streptophyta</taxon>
        <taxon>Embryophyta</taxon>
        <taxon>Tracheophyta</taxon>
        <taxon>Spermatophyta</taxon>
        <taxon>Magnoliopsida</taxon>
        <taxon>Liliopsida</taxon>
        <taxon>Poales</taxon>
        <taxon>Poaceae</taxon>
        <taxon>BOP clade</taxon>
        <taxon>Pooideae</taxon>
        <taxon>Triticodae</taxon>
        <taxon>Triticeae</taxon>
        <taxon>Triticinae</taxon>
        <taxon>Triticum</taxon>
    </lineage>
</organism>
<dbReference type="Proteomes" id="UP000015106">
    <property type="component" value="Chromosome 3"/>
</dbReference>
<reference evidence="2" key="2">
    <citation type="submission" date="2018-03" db="EMBL/GenBank/DDBJ databases">
        <title>The Triticum urartu genome reveals the dynamic nature of wheat genome evolution.</title>
        <authorList>
            <person name="Ling H."/>
            <person name="Ma B."/>
            <person name="Shi X."/>
            <person name="Liu H."/>
            <person name="Dong L."/>
            <person name="Sun H."/>
            <person name="Cao Y."/>
            <person name="Gao Q."/>
            <person name="Zheng S."/>
            <person name="Li Y."/>
            <person name="Yu Y."/>
            <person name="Du H."/>
            <person name="Qi M."/>
            <person name="Li Y."/>
            <person name="Yu H."/>
            <person name="Cui Y."/>
            <person name="Wang N."/>
            <person name="Chen C."/>
            <person name="Wu H."/>
            <person name="Zhao Y."/>
            <person name="Zhang J."/>
            <person name="Li Y."/>
            <person name="Zhou W."/>
            <person name="Zhang B."/>
            <person name="Hu W."/>
            <person name="Eijk M."/>
            <person name="Tang J."/>
            <person name="Witsenboer H."/>
            <person name="Zhao S."/>
            <person name="Li Z."/>
            <person name="Zhang A."/>
            <person name="Wang D."/>
            <person name="Liang C."/>
        </authorList>
    </citation>
    <scope>NUCLEOTIDE SEQUENCE [LARGE SCALE GENOMIC DNA]</scope>
    <source>
        <strain evidence="2">cv. G1812</strain>
    </source>
</reference>
<dbReference type="EnsemblPlants" id="TuG1812G0300002111.01.T01">
    <property type="protein sequence ID" value="TuG1812G0300002111.01.T01"/>
    <property type="gene ID" value="TuG1812G0300002111.01"/>
</dbReference>
<proteinExistence type="predicted"/>
<name>A0A8R7TTJ6_TRIUA</name>
<protein>
    <submittedName>
        <fullName evidence="2">Uncharacterized protein</fullName>
    </submittedName>
</protein>
<evidence type="ECO:0000313" key="2">
    <source>
        <dbReference type="EnsemblPlants" id="TuG1812G0300002111.01.T01"/>
    </source>
</evidence>
<feature type="compositionally biased region" description="Basic and acidic residues" evidence="1">
    <location>
        <begin position="1"/>
        <end position="13"/>
    </location>
</feature>
<feature type="compositionally biased region" description="Acidic residues" evidence="1">
    <location>
        <begin position="14"/>
        <end position="27"/>
    </location>
</feature>
<accession>A0A8R7TTJ6</accession>
<evidence type="ECO:0000313" key="3">
    <source>
        <dbReference type="Proteomes" id="UP000015106"/>
    </source>
</evidence>
<dbReference type="Gramene" id="TuG1812G0300002111.01.T01">
    <property type="protein sequence ID" value="TuG1812G0300002111.01.T01"/>
    <property type="gene ID" value="TuG1812G0300002111.01"/>
</dbReference>
<reference evidence="3" key="1">
    <citation type="journal article" date="2013" name="Nature">
        <title>Draft genome of the wheat A-genome progenitor Triticum urartu.</title>
        <authorList>
            <person name="Ling H.Q."/>
            <person name="Zhao S."/>
            <person name="Liu D."/>
            <person name="Wang J."/>
            <person name="Sun H."/>
            <person name="Zhang C."/>
            <person name="Fan H."/>
            <person name="Li D."/>
            <person name="Dong L."/>
            <person name="Tao Y."/>
            <person name="Gao C."/>
            <person name="Wu H."/>
            <person name="Li Y."/>
            <person name="Cui Y."/>
            <person name="Guo X."/>
            <person name="Zheng S."/>
            <person name="Wang B."/>
            <person name="Yu K."/>
            <person name="Liang Q."/>
            <person name="Yang W."/>
            <person name="Lou X."/>
            <person name="Chen J."/>
            <person name="Feng M."/>
            <person name="Jian J."/>
            <person name="Zhang X."/>
            <person name="Luo G."/>
            <person name="Jiang Y."/>
            <person name="Liu J."/>
            <person name="Wang Z."/>
            <person name="Sha Y."/>
            <person name="Zhang B."/>
            <person name="Wu H."/>
            <person name="Tang D."/>
            <person name="Shen Q."/>
            <person name="Xue P."/>
            <person name="Zou S."/>
            <person name="Wang X."/>
            <person name="Liu X."/>
            <person name="Wang F."/>
            <person name="Yang Y."/>
            <person name="An X."/>
            <person name="Dong Z."/>
            <person name="Zhang K."/>
            <person name="Zhang X."/>
            <person name="Luo M.C."/>
            <person name="Dvorak J."/>
            <person name="Tong Y."/>
            <person name="Wang J."/>
            <person name="Yang H."/>
            <person name="Li Z."/>
            <person name="Wang D."/>
            <person name="Zhang A."/>
            <person name="Wang J."/>
        </authorList>
    </citation>
    <scope>NUCLEOTIDE SEQUENCE</scope>
    <source>
        <strain evidence="3">cv. G1812</strain>
    </source>
</reference>